<feature type="domain" description="RING-type" evidence="3">
    <location>
        <begin position="245"/>
        <end position="332"/>
    </location>
</feature>
<organism evidence="5 6">
    <name type="scientific">Populus tomentosa</name>
    <name type="common">Chinese white poplar</name>
    <dbReference type="NCBI Taxonomy" id="118781"/>
    <lineage>
        <taxon>Eukaryota</taxon>
        <taxon>Viridiplantae</taxon>
        <taxon>Streptophyta</taxon>
        <taxon>Embryophyta</taxon>
        <taxon>Tracheophyta</taxon>
        <taxon>Spermatophyta</taxon>
        <taxon>Magnoliopsida</taxon>
        <taxon>eudicotyledons</taxon>
        <taxon>Gunneridae</taxon>
        <taxon>Pentapetalae</taxon>
        <taxon>rosids</taxon>
        <taxon>fabids</taxon>
        <taxon>Malpighiales</taxon>
        <taxon>Salicaceae</taxon>
        <taxon>Saliceae</taxon>
        <taxon>Populus</taxon>
    </lineage>
</organism>
<dbReference type="SMART" id="SM00591">
    <property type="entry name" value="RWD"/>
    <property type="match status" value="1"/>
</dbReference>
<dbReference type="Proteomes" id="UP000886885">
    <property type="component" value="Chromosome 2A"/>
</dbReference>
<dbReference type="Pfam" id="PF05773">
    <property type="entry name" value="RWD"/>
    <property type="match status" value="1"/>
</dbReference>
<proteinExistence type="predicted"/>
<dbReference type="InterPro" id="IPR006575">
    <property type="entry name" value="RWD_dom"/>
</dbReference>
<reference evidence="5" key="1">
    <citation type="journal article" date="2020" name="bioRxiv">
        <title>Hybrid origin of Populus tomentosa Carr. identified through genome sequencing and phylogenomic analysis.</title>
        <authorList>
            <person name="An X."/>
            <person name="Gao K."/>
            <person name="Chen Z."/>
            <person name="Li J."/>
            <person name="Yang X."/>
            <person name="Yang X."/>
            <person name="Zhou J."/>
            <person name="Guo T."/>
            <person name="Zhao T."/>
            <person name="Huang S."/>
            <person name="Miao D."/>
            <person name="Khan W.U."/>
            <person name="Rao P."/>
            <person name="Ye M."/>
            <person name="Lei B."/>
            <person name="Liao W."/>
            <person name="Wang J."/>
            <person name="Ji L."/>
            <person name="Li Y."/>
            <person name="Guo B."/>
            <person name="Mustafa N.S."/>
            <person name="Li S."/>
            <person name="Yun Q."/>
            <person name="Keller S.R."/>
            <person name="Mao J."/>
            <person name="Zhang R."/>
            <person name="Strauss S.H."/>
        </authorList>
    </citation>
    <scope>NUCLEOTIDE SEQUENCE</scope>
    <source>
        <strain evidence="5">GM15</strain>
        <tissue evidence="5">Leaf</tissue>
    </source>
</reference>
<keyword evidence="6" id="KW-1185">Reference proteome</keyword>
<feature type="domain" description="RWD" evidence="4">
    <location>
        <begin position="8"/>
        <end position="156"/>
    </location>
</feature>
<dbReference type="AlphaFoldDB" id="A0A8X8ABK1"/>
<dbReference type="GO" id="GO:0005634">
    <property type="term" value="C:nucleus"/>
    <property type="evidence" value="ECO:0007669"/>
    <property type="project" value="TreeGrafter"/>
</dbReference>
<evidence type="ECO:0000259" key="4">
    <source>
        <dbReference type="PROSITE" id="PS50908"/>
    </source>
</evidence>
<dbReference type="EMBL" id="JAAWWB010000003">
    <property type="protein sequence ID" value="KAG6786598.1"/>
    <property type="molecule type" value="Genomic_DNA"/>
</dbReference>
<dbReference type="PANTHER" id="PTHR13198">
    <property type="entry name" value="RING FINGER PROTEIN 25"/>
    <property type="match status" value="1"/>
</dbReference>
<protein>
    <recommendedName>
        <fullName evidence="7">RWD domain-containing protein</fullName>
    </recommendedName>
</protein>
<feature type="region of interest" description="Disordered" evidence="2">
    <location>
        <begin position="413"/>
        <end position="478"/>
    </location>
</feature>
<gene>
    <name evidence="5" type="ORF">POTOM_008204</name>
</gene>
<dbReference type="PROSITE" id="PS50908">
    <property type="entry name" value="RWD"/>
    <property type="match status" value="1"/>
</dbReference>
<feature type="compositionally biased region" description="Polar residues" evidence="2">
    <location>
        <begin position="431"/>
        <end position="443"/>
    </location>
</feature>
<evidence type="ECO:0000259" key="3">
    <source>
        <dbReference type="PROSITE" id="PS50089"/>
    </source>
</evidence>
<dbReference type="GO" id="GO:0061630">
    <property type="term" value="F:ubiquitin protein ligase activity"/>
    <property type="evidence" value="ECO:0007669"/>
    <property type="project" value="InterPro"/>
</dbReference>
<dbReference type="InterPro" id="IPR001841">
    <property type="entry name" value="Znf_RING"/>
</dbReference>
<dbReference type="OrthoDB" id="432311at2759"/>
<feature type="compositionally biased region" description="Basic residues" evidence="2">
    <location>
        <begin position="453"/>
        <end position="463"/>
    </location>
</feature>
<dbReference type="SMART" id="SM00184">
    <property type="entry name" value="RING"/>
    <property type="match status" value="1"/>
</dbReference>
<accession>A0A8X8ABK1</accession>
<dbReference type="CDD" id="cd23818">
    <property type="entry name" value="RWD_RNF25"/>
    <property type="match status" value="1"/>
</dbReference>
<dbReference type="GO" id="GO:0008270">
    <property type="term" value="F:zinc ion binding"/>
    <property type="evidence" value="ECO:0007669"/>
    <property type="project" value="UniProtKB-KW"/>
</dbReference>
<evidence type="ECO:0008006" key="7">
    <source>
        <dbReference type="Google" id="ProtNLM"/>
    </source>
</evidence>
<evidence type="ECO:0000256" key="1">
    <source>
        <dbReference type="PROSITE-ProRule" id="PRU00175"/>
    </source>
</evidence>
<name>A0A8X8ABK1_POPTO</name>
<dbReference type="FunFam" id="3.30.40.10:FF:000914">
    <property type="entry name" value="RWD domain-containing protein"/>
    <property type="match status" value="1"/>
</dbReference>
<dbReference type="PROSITE" id="PS50089">
    <property type="entry name" value="ZF_RING_2"/>
    <property type="match status" value="1"/>
</dbReference>
<dbReference type="InterPro" id="IPR039133">
    <property type="entry name" value="RNF25"/>
</dbReference>
<comment type="caution">
    <text evidence="5">The sequence shown here is derived from an EMBL/GenBank/DDBJ whole genome shotgun (WGS) entry which is preliminary data.</text>
</comment>
<evidence type="ECO:0000313" key="6">
    <source>
        <dbReference type="Proteomes" id="UP000886885"/>
    </source>
</evidence>
<keyword evidence="1" id="KW-0862">Zinc</keyword>
<keyword evidence="1" id="KW-0479">Metal-binding</keyword>
<evidence type="ECO:0000313" key="5">
    <source>
        <dbReference type="EMBL" id="KAG6786598.1"/>
    </source>
</evidence>
<sequence>MAEEEVLIEVEAVLAVYGDDCVILDSFPPHLHLHIKPRTADISSQQVPHSLSSSFASEHKDSDASSCPSVNSIGKKRLYCFLFVFLLKFVEAVIGIRAGPQYPSKPPCIDLIESKGLDGERQKQLITGIQEKACELSSCLMLVALCEGWHLSRGVDITDSKSLLFSGYERTFELSVSAKIGAWCRITKGWHLSRGVDITDSKSLLFSGYERTFELSVSAKIGAWCRITKEAVEKLTVMNHPDGDCPLCMYPFVPEDEQDEALPFMKLMSCFHCFHCECIVRWWNWIQKEKESNTSTSSSTTLLQIREMGNQNGLSDVHEILEERMGDCPVCRKVFHVKDFEHVLDLVGTQASQSDSEAEIKYEEKILHSDSENFRRQKFEAILKLQQENSGLIEPKRDIVVVPGIYLPQRATPAAQTVNEETAEHQGTEARPSTETNLDSSLNRPRPRESRNSGRRQGVRNSRRPVSQWVRKENGTAD</sequence>
<keyword evidence="1" id="KW-0863">Zinc-finger</keyword>
<dbReference type="PANTHER" id="PTHR13198:SF4">
    <property type="entry name" value="E3 UBIQUITIN-PROTEIN LIGASE RNF25"/>
    <property type="match status" value="1"/>
</dbReference>
<dbReference type="GO" id="GO:0016567">
    <property type="term" value="P:protein ubiquitination"/>
    <property type="evidence" value="ECO:0007669"/>
    <property type="project" value="TreeGrafter"/>
</dbReference>
<evidence type="ECO:0000256" key="2">
    <source>
        <dbReference type="SAM" id="MobiDB-lite"/>
    </source>
</evidence>